<feature type="transmembrane region" description="Helical" evidence="2">
    <location>
        <begin position="12"/>
        <end position="30"/>
    </location>
</feature>
<dbReference type="Gene3D" id="1.20.58.220">
    <property type="entry name" value="Phosphate transport system protein phou homolog 2, domain 2"/>
    <property type="match status" value="1"/>
</dbReference>
<reference evidence="3 4" key="1">
    <citation type="submission" date="2016-12" db="EMBL/GenBank/DDBJ databases">
        <title>The draft genome sequence of Actinophytocola sp. 11-183.</title>
        <authorList>
            <person name="Wang W."/>
            <person name="Yuan L."/>
        </authorList>
    </citation>
    <scope>NUCLEOTIDE SEQUENCE [LARGE SCALE GENOMIC DNA]</scope>
    <source>
        <strain evidence="3 4">11-183</strain>
    </source>
</reference>
<accession>A0A1Q8CKP4</accession>
<dbReference type="STRING" id="1912961.BU204_24655"/>
<dbReference type="InterPro" id="IPR052912">
    <property type="entry name" value="UPF0111_domain"/>
</dbReference>
<evidence type="ECO:0000256" key="2">
    <source>
        <dbReference type="SAM" id="Phobius"/>
    </source>
</evidence>
<dbReference type="RefSeq" id="WP_075128124.1">
    <property type="nucleotide sequence ID" value="NZ_MSIE01000047.1"/>
</dbReference>
<gene>
    <name evidence="3" type="ORF">BU204_24655</name>
</gene>
<evidence type="ECO:0000256" key="1">
    <source>
        <dbReference type="ARBA" id="ARBA00008591"/>
    </source>
</evidence>
<protein>
    <submittedName>
        <fullName evidence="3">Phosphate transport regulator</fullName>
    </submittedName>
</protein>
<sequence>MRLRLKPRDTRFFELFAVAGTNIVSAVTVLREFVSAPAQAREELARRMHEAEHAGDEATHAIVEQLDRSFITPFDREDIYRLAVRLDDVIDFMDAAVDLAALYNVDALPEGVGAQVDLLDRMAKLTAEAMPRLATLRELTEYWITINELENEADTVYRRLLSYLFGGELDPLTVMKLKEIIDQLESAADAFEHVADVVHSIAVKES</sequence>
<proteinExistence type="inferred from homology"/>
<keyword evidence="2" id="KW-0472">Membrane</keyword>
<organism evidence="3 4">
    <name type="scientific">Actinophytocola xanthii</name>
    <dbReference type="NCBI Taxonomy" id="1912961"/>
    <lineage>
        <taxon>Bacteria</taxon>
        <taxon>Bacillati</taxon>
        <taxon>Actinomycetota</taxon>
        <taxon>Actinomycetes</taxon>
        <taxon>Pseudonocardiales</taxon>
        <taxon>Pseudonocardiaceae</taxon>
    </lineage>
</organism>
<keyword evidence="2" id="KW-1133">Transmembrane helix</keyword>
<dbReference type="InterPro" id="IPR018445">
    <property type="entry name" value="Put_Phosphate_transp_reg"/>
</dbReference>
<comment type="similarity">
    <text evidence="1">Belongs to the UPF0111 family.</text>
</comment>
<evidence type="ECO:0000313" key="3">
    <source>
        <dbReference type="EMBL" id="OLF14930.1"/>
    </source>
</evidence>
<keyword evidence="4" id="KW-1185">Reference proteome</keyword>
<dbReference type="PANTHER" id="PTHR37298:SF1">
    <property type="entry name" value="UPF0111 PROTEIN YKAA"/>
    <property type="match status" value="1"/>
</dbReference>
<dbReference type="Pfam" id="PF01865">
    <property type="entry name" value="PhoU_div"/>
    <property type="match status" value="1"/>
</dbReference>
<dbReference type="AlphaFoldDB" id="A0A1Q8CKP4"/>
<dbReference type="OrthoDB" id="9797568at2"/>
<comment type="caution">
    <text evidence="3">The sequence shown here is derived from an EMBL/GenBank/DDBJ whole genome shotgun (WGS) entry which is preliminary data.</text>
</comment>
<dbReference type="PANTHER" id="PTHR37298">
    <property type="entry name" value="UPF0111 PROTEIN YKAA"/>
    <property type="match status" value="1"/>
</dbReference>
<keyword evidence="2" id="KW-0812">Transmembrane</keyword>
<name>A0A1Q8CKP4_9PSEU</name>
<dbReference type="Proteomes" id="UP000185596">
    <property type="component" value="Unassembled WGS sequence"/>
</dbReference>
<dbReference type="InterPro" id="IPR038078">
    <property type="entry name" value="PhoU-like_sf"/>
</dbReference>
<evidence type="ECO:0000313" key="4">
    <source>
        <dbReference type="Proteomes" id="UP000185596"/>
    </source>
</evidence>
<dbReference type="EMBL" id="MSIE01000047">
    <property type="protein sequence ID" value="OLF14930.1"/>
    <property type="molecule type" value="Genomic_DNA"/>
</dbReference>